<keyword evidence="1" id="KW-0064">Aspartyl protease</keyword>
<keyword evidence="1" id="KW-0378">Hydrolase</keyword>
<dbReference type="Proteomes" id="UP000192758">
    <property type="component" value="Unassembled WGS sequence"/>
</dbReference>
<gene>
    <name evidence="2" type="ORF">EHP00_1496</name>
</gene>
<dbReference type="GO" id="GO:0006508">
    <property type="term" value="P:proteolysis"/>
    <property type="evidence" value="ECO:0007669"/>
    <property type="project" value="InterPro"/>
</dbReference>
<dbReference type="SUPFAM" id="SSF50630">
    <property type="entry name" value="Acid proteases"/>
    <property type="match status" value="1"/>
</dbReference>
<evidence type="ECO:0000313" key="2">
    <source>
        <dbReference type="EMBL" id="OQS53838.1"/>
    </source>
</evidence>
<dbReference type="InterPro" id="IPR021109">
    <property type="entry name" value="Peptidase_aspartic_dom_sf"/>
</dbReference>
<dbReference type="OrthoDB" id="2187652at2759"/>
<dbReference type="PROSITE" id="PS00141">
    <property type="entry name" value="ASP_PROTEASE"/>
    <property type="match status" value="1"/>
</dbReference>
<dbReference type="InterPro" id="IPR001969">
    <property type="entry name" value="Aspartic_peptidase_AS"/>
</dbReference>
<keyword evidence="3" id="KW-1185">Reference proteome</keyword>
<reference evidence="2 3" key="1">
    <citation type="journal article" date="2017" name="Environ. Microbiol.">
        <title>Decay of the glycolytic pathway and adaptation to intranuclear parasitism within Enterocytozoonidae microsporidia.</title>
        <authorList>
            <person name="Wiredu Boakye D."/>
            <person name="Jaroenlak P."/>
            <person name="Prachumwat A."/>
            <person name="Williams T.A."/>
            <person name="Bateman K.S."/>
            <person name="Itsathitphaisarn O."/>
            <person name="Sritunyalucksana K."/>
            <person name="Paszkiewicz K.H."/>
            <person name="Moore K.A."/>
            <person name="Stentiford G.D."/>
            <person name="Williams B.A."/>
        </authorList>
    </citation>
    <scope>NUCLEOTIDE SEQUENCE [LARGE SCALE GENOMIC DNA]</scope>
    <source>
        <strain evidence="2 3">TH1</strain>
    </source>
</reference>
<sequence length="251" mass="28987">MTTDIIPLKNRALINLLTIDFITNNRSEKNRFNYQQPTHHKDGTPSKYCDIHRFTTHDTSECRARQRVDQSTDCNQRTKDHNKTHPKSNLYVFNQQSVLIDPIILNGPVNQQPVKVLLDTGSELSYISQDMIDILQIPIYDSAPRTIETAVKRTVTINQYSDIILSIKDNQYIDYKIRAYVFKNSGVKTILGTHFMCTNGIILDFKNHVVVFDNFEVDMPRNSATLTHDDPDILIIQKSKIYLTDYQRPPA</sequence>
<accession>A0A1W0E3N0</accession>
<evidence type="ECO:0000313" key="3">
    <source>
        <dbReference type="Proteomes" id="UP000192758"/>
    </source>
</evidence>
<evidence type="ECO:0000256" key="1">
    <source>
        <dbReference type="ARBA" id="ARBA00022750"/>
    </source>
</evidence>
<dbReference type="Gene3D" id="2.40.70.10">
    <property type="entry name" value="Acid Proteases"/>
    <property type="match status" value="1"/>
</dbReference>
<proteinExistence type="predicted"/>
<dbReference type="AlphaFoldDB" id="A0A1W0E3N0"/>
<dbReference type="CDD" id="cd00303">
    <property type="entry name" value="retropepsin_like"/>
    <property type="match status" value="1"/>
</dbReference>
<dbReference type="Pfam" id="PF13975">
    <property type="entry name" value="gag-asp_proteas"/>
    <property type="match status" value="1"/>
</dbReference>
<name>A0A1W0E3N0_9MICR</name>
<organism evidence="2 3">
    <name type="scientific">Ecytonucleospora hepatopenaei</name>
    <dbReference type="NCBI Taxonomy" id="646526"/>
    <lineage>
        <taxon>Eukaryota</taxon>
        <taxon>Fungi</taxon>
        <taxon>Fungi incertae sedis</taxon>
        <taxon>Microsporidia</taxon>
        <taxon>Enterocytozoonidae</taxon>
        <taxon>Ecytonucleospora</taxon>
    </lineage>
</organism>
<dbReference type="GO" id="GO:0004190">
    <property type="term" value="F:aspartic-type endopeptidase activity"/>
    <property type="evidence" value="ECO:0007669"/>
    <property type="project" value="UniProtKB-KW"/>
</dbReference>
<keyword evidence="1" id="KW-0645">Protease</keyword>
<protein>
    <recommendedName>
        <fullName evidence="4">Peptidase A2 domain-containing protein</fullName>
    </recommendedName>
</protein>
<dbReference type="EMBL" id="MNPJ01000025">
    <property type="protein sequence ID" value="OQS53838.1"/>
    <property type="molecule type" value="Genomic_DNA"/>
</dbReference>
<evidence type="ECO:0008006" key="4">
    <source>
        <dbReference type="Google" id="ProtNLM"/>
    </source>
</evidence>
<dbReference type="VEuPathDB" id="MicrosporidiaDB:EHP00_1496"/>
<comment type="caution">
    <text evidence="2">The sequence shown here is derived from an EMBL/GenBank/DDBJ whole genome shotgun (WGS) entry which is preliminary data.</text>
</comment>